<organism evidence="1 2">
    <name type="scientific">Araneus ventricosus</name>
    <name type="common">Orbweaver spider</name>
    <name type="synonym">Epeira ventricosa</name>
    <dbReference type="NCBI Taxonomy" id="182803"/>
    <lineage>
        <taxon>Eukaryota</taxon>
        <taxon>Metazoa</taxon>
        <taxon>Ecdysozoa</taxon>
        <taxon>Arthropoda</taxon>
        <taxon>Chelicerata</taxon>
        <taxon>Arachnida</taxon>
        <taxon>Araneae</taxon>
        <taxon>Araneomorphae</taxon>
        <taxon>Entelegynae</taxon>
        <taxon>Araneoidea</taxon>
        <taxon>Araneidae</taxon>
        <taxon>Araneus</taxon>
    </lineage>
</organism>
<name>A0A4Y2L951_ARAVE</name>
<gene>
    <name evidence="1" type="ORF">AVEN_263289_1</name>
</gene>
<dbReference type="Proteomes" id="UP000499080">
    <property type="component" value="Unassembled WGS sequence"/>
</dbReference>
<protein>
    <submittedName>
        <fullName evidence="1">Uncharacterized protein</fullName>
    </submittedName>
</protein>
<keyword evidence="2" id="KW-1185">Reference proteome</keyword>
<reference evidence="1 2" key="1">
    <citation type="journal article" date="2019" name="Sci. Rep.">
        <title>Orb-weaving spider Araneus ventricosus genome elucidates the spidroin gene catalogue.</title>
        <authorList>
            <person name="Kono N."/>
            <person name="Nakamura H."/>
            <person name="Ohtoshi R."/>
            <person name="Moran D.A.P."/>
            <person name="Shinohara A."/>
            <person name="Yoshida Y."/>
            <person name="Fujiwara M."/>
            <person name="Mori M."/>
            <person name="Tomita M."/>
            <person name="Arakawa K."/>
        </authorList>
    </citation>
    <scope>NUCLEOTIDE SEQUENCE [LARGE SCALE GENOMIC DNA]</scope>
</reference>
<dbReference type="AlphaFoldDB" id="A0A4Y2L951"/>
<dbReference type="EMBL" id="BGPR01005530">
    <property type="protein sequence ID" value="GBN11014.1"/>
    <property type="molecule type" value="Genomic_DNA"/>
</dbReference>
<comment type="caution">
    <text evidence="1">The sequence shown here is derived from an EMBL/GenBank/DDBJ whole genome shotgun (WGS) entry which is preliminary data.</text>
</comment>
<accession>A0A4Y2L951</accession>
<evidence type="ECO:0000313" key="1">
    <source>
        <dbReference type="EMBL" id="GBN11014.1"/>
    </source>
</evidence>
<proteinExistence type="predicted"/>
<sequence length="100" mass="10747">MGHYPTSVKKVGAYVNTFELSVCPTEGTPQKWGCDLPYNRGILPVETFKYYFGQSVGVMFAVLLYVGDPVSHLDSPSLVSGDNVMISRCIAAVKAGANKG</sequence>
<evidence type="ECO:0000313" key="2">
    <source>
        <dbReference type="Proteomes" id="UP000499080"/>
    </source>
</evidence>